<dbReference type="FunFam" id="3.30.70.270:FF:000001">
    <property type="entry name" value="Diguanylate cyclase domain protein"/>
    <property type="match status" value="1"/>
</dbReference>
<evidence type="ECO:0000313" key="2">
    <source>
        <dbReference type="EMBL" id="MPN25287.1"/>
    </source>
</evidence>
<dbReference type="EC" id="2.7.7.65" evidence="2"/>
<dbReference type="AlphaFoldDB" id="A0A645GEE2"/>
<sequence length="223" mass="25553">MFLCSYLLAKVLILYGRDNLKTLMHFDDKQQNMQEQLKLDPFTGLYNKKTFNDHLLRLMEECRNTQKFISLAIIDIDHFKSVNDLYGHGMGDRVILYLSEMLKKIQNENTQAFRIGGDEFSILFKGCRTEETYRTCEYLRTQMSSFPLRTADDKLVTLSCGIVCVDPENADLEMLKNAADSALYAAKANGRDQVVIYNDLVPSISPRPEQDGRGIGWESIGNR</sequence>
<protein>
    <submittedName>
        <fullName evidence="2">Putative diguanylate cyclase DgcC</fullName>
        <ecNumber evidence="2">2.7.7.65</ecNumber>
    </submittedName>
</protein>
<dbReference type="GO" id="GO:1902201">
    <property type="term" value="P:negative regulation of bacterial-type flagellum-dependent cell motility"/>
    <property type="evidence" value="ECO:0007669"/>
    <property type="project" value="TreeGrafter"/>
</dbReference>
<accession>A0A645GEE2</accession>
<dbReference type="Gene3D" id="3.30.70.270">
    <property type="match status" value="1"/>
</dbReference>
<name>A0A645GEE2_9ZZZZ</name>
<dbReference type="NCBIfam" id="TIGR00254">
    <property type="entry name" value="GGDEF"/>
    <property type="match status" value="1"/>
</dbReference>
<dbReference type="SMART" id="SM00267">
    <property type="entry name" value="GGDEF"/>
    <property type="match status" value="1"/>
</dbReference>
<keyword evidence="2" id="KW-0808">Transferase</keyword>
<dbReference type="EMBL" id="VSSQ01074406">
    <property type="protein sequence ID" value="MPN25287.1"/>
    <property type="molecule type" value="Genomic_DNA"/>
</dbReference>
<dbReference type="InterPro" id="IPR050469">
    <property type="entry name" value="Diguanylate_Cyclase"/>
</dbReference>
<dbReference type="InterPro" id="IPR043128">
    <property type="entry name" value="Rev_trsase/Diguanyl_cyclase"/>
</dbReference>
<dbReference type="Pfam" id="PF00990">
    <property type="entry name" value="GGDEF"/>
    <property type="match status" value="1"/>
</dbReference>
<dbReference type="GO" id="GO:0005886">
    <property type="term" value="C:plasma membrane"/>
    <property type="evidence" value="ECO:0007669"/>
    <property type="project" value="TreeGrafter"/>
</dbReference>
<evidence type="ECO:0000259" key="1">
    <source>
        <dbReference type="PROSITE" id="PS50887"/>
    </source>
</evidence>
<dbReference type="SUPFAM" id="SSF55073">
    <property type="entry name" value="Nucleotide cyclase"/>
    <property type="match status" value="1"/>
</dbReference>
<dbReference type="PANTHER" id="PTHR45138">
    <property type="entry name" value="REGULATORY COMPONENTS OF SENSORY TRANSDUCTION SYSTEM"/>
    <property type="match status" value="1"/>
</dbReference>
<dbReference type="InterPro" id="IPR000160">
    <property type="entry name" value="GGDEF_dom"/>
</dbReference>
<keyword evidence="2" id="KW-0548">Nucleotidyltransferase</keyword>
<dbReference type="GO" id="GO:0043709">
    <property type="term" value="P:cell adhesion involved in single-species biofilm formation"/>
    <property type="evidence" value="ECO:0007669"/>
    <property type="project" value="TreeGrafter"/>
</dbReference>
<dbReference type="GO" id="GO:0052621">
    <property type="term" value="F:diguanylate cyclase activity"/>
    <property type="evidence" value="ECO:0007669"/>
    <property type="project" value="UniProtKB-EC"/>
</dbReference>
<reference evidence="2" key="1">
    <citation type="submission" date="2019-08" db="EMBL/GenBank/DDBJ databases">
        <authorList>
            <person name="Kucharzyk K."/>
            <person name="Murdoch R.W."/>
            <person name="Higgins S."/>
            <person name="Loffler F."/>
        </authorList>
    </citation>
    <scope>NUCLEOTIDE SEQUENCE</scope>
</reference>
<dbReference type="InterPro" id="IPR029787">
    <property type="entry name" value="Nucleotide_cyclase"/>
</dbReference>
<dbReference type="PROSITE" id="PS50887">
    <property type="entry name" value="GGDEF"/>
    <property type="match status" value="1"/>
</dbReference>
<comment type="caution">
    <text evidence="2">The sequence shown here is derived from an EMBL/GenBank/DDBJ whole genome shotgun (WGS) entry which is preliminary data.</text>
</comment>
<dbReference type="CDD" id="cd01949">
    <property type="entry name" value="GGDEF"/>
    <property type="match status" value="1"/>
</dbReference>
<proteinExistence type="predicted"/>
<dbReference type="PANTHER" id="PTHR45138:SF9">
    <property type="entry name" value="DIGUANYLATE CYCLASE DGCM-RELATED"/>
    <property type="match status" value="1"/>
</dbReference>
<organism evidence="2">
    <name type="scientific">bioreactor metagenome</name>
    <dbReference type="NCBI Taxonomy" id="1076179"/>
    <lineage>
        <taxon>unclassified sequences</taxon>
        <taxon>metagenomes</taxon>
        <taxon>ecological metagenomes</taxon>
    </lineage>
</organism>
<gene>
    <name evidence="2" type="primary">dgcC_8</name>
    <name evidence="2" type="ORF">SDC9_172694</name>
</gene>
<feature type="domain" description="GGDEF" evidence="1">
    <location>
        <begin position="67"/>
        <end position="199"/>
    </location>
</feature>